<evidence type="ECO:0000313" key="2">
    <source>
        <dbReference type="EMBL" id="KAF5890808.1"/>
    </source>
</evidence>
<evidence type="ECO:0000313" key="3">
    <source>
        <dbReference type="Proteomes" id="UP000727407"/>
    </source>
</evidence>
<dbReference type="Proteomes" id="UP000727407">
    <property type="component" value="Unassembled WGS sequence"/>
</dbReference>
<comment type="caution">
    <text evidence="2">The sequence shown here is derived from an EMBL/GenBank/DDBJ whole genome shotgun (WGS) entry which is preliminary data.</text>
</comment>
<keyword evidence="1" id="KW-0472">Membrane</keyword>
<accession>A0A8J4X1Y2</accession>
<name>A0A8J4X1Y2_CLAMG</name>
<keyword evidence="1" id="KW-1133">Transmembrane helix</keyword>
<keyword evidence="1" id="KW-0812">Transmembrane</keyword>
<sequence length="138" mass="15059">VLLVLMKDLSISESAPWCCFNVLANGSANYTLNTTGCRDNIWNRGNTSIKDENGDKDDTVIDFGPNWILLKKSDSGVNYMCTGSDNEIHSPVQCTDPCESVKADLQTEVSGLSTTLKVLIGGCVLAIIITIIIMWKKE</sequence>
<dbReference type="EMBL" id="QNUK01000648">
    <property type="protein sequence ID" value="KAF5890808.1"/>
    <property type="molecule type" value="Genomic_DNA"/>
</dbReference>
<dbReference type="OrthoDB" id="8978439at2759"/>
<feature type="non-terminal residue" evidence="2">
    <location>
        <position position="1"/>
    </location>
</feature>
<feature type="non-terminal residue" evidence="2">
    <location>
        <position position="138"/>
    </location>
</feature>
<gene>
    <name evidence="2" type="ORF">DAT39_019490</name>
</gene>
<reference evidence="2" key="1">
    <citation type="submission" date="2020-07" db="EMBL/GenBank/DDBJ databases">
        <title>Clarias magur genome sequencing, assembly and annotation.</title>
        <authorList>
            <person name="Kushwaha B."/>
            <person name="Kumar R."/>
            <person name="Das P."/>
            <person name="Joshi C.G."/>
            <person name="Kumar D."/>
            <person name="Nagpure N.S."/>
            <person name="Pandey M."/>
            <person name="Agarwal S."/>
            <person name="Srivastava S."/>
            <person name="Singh M."/>
            <person name="Sahoo L."/>
            <person name="Jayasankar P."/>
            <person name="Meher P.K."/>
            <person name="Koringa P.G."/>
            <person name="Iquebal M.A."/>
            <person name="Das S.P."/>
            <person name="Bit A."/>
            <person name="Patnaik S."/>
            <person name="Patel N."/>
            <person name="Shah T.M."/>
            <person name="Hinsu A."/>
            <person name="Jena J.K."/>
        </authorList>
    </citation>
    <scope>NUCLEOTIDE SEQUENCE</scope>
    <source>
        <strain evidence="2">CIFAMagur01</strain>
        <tissue evidence="2">Testis</tissue>
    </source>
</reference>
<organism evidence="2 3">
    <name type="scientific">Clarias magur</name>
    <name type="common">Asian catfish</name>
    <name type="synonym">Macropteronotus magur</name>
    <dbReference type="NCBI Taxonomy" id="1594786"/>
    <lineage>
        <taxon>Eukaryota</taxon>
        <taxon>Metazoa</taxon>
        <taxon>Chordata</taxon>
        <taxon>Craniata</taxon>
        <taxon>Vertebrata</taxon>
        <taxon>Euteleostomi</taxon>
        <taxon>Actinopterygii</taxon>
        <taxon>Neopterygii</taxon>
        <taxon>Teleostei</taxon>
        <taxon>Ostariophysi</taxon>
        <taxon>Siluriformes</taxon>
        <taxon>Clariidae</taxon>
        <taxon>Clarias</taxon>
    </lineage>
</organism>
<protein>
    <submittedName>
        <fullName evidence="2">Uncharacterized protein</fullName>
    </submittedName>
</protein>
<feature type="transmembrane region" description="Helical" evidence="1">
    <location>
        <begin position="118"/>
        <end position="135"/>
    </location>
</feature>
<proteinExistence type="predicted"/>
<evidence type="ECO:0000256" key="1">
    <source>
        <dbReference type="SAM" id="Phobius"/>
    </source>
</evidence>
<dbReference type="AlphaFoldDB" id="A0A8J4X1Y2"/>
<keyword evidence="3" id="KW-1185">Reference proteome</keyword>